<dbReference type="EMBL" id="JBJQND010000012">
    <property type="protein sequence ID" value="KAL3860270.1"/>
    <property type="molecule type" value="Genomic_DNA"/>
</dbReference>
<dbReference type="SMART" id="SM00369">
    <property type="entry name" value="LRR_TYP"/>
    <property type="match status" value="4"/>
</dbReference>
<comment type="caution">
    <text evidence="12">The sequence shown here is derived from an EMBL/GenBank/DDBJ whole genome shotgun (WGS) entry which is preliminary data.</text>
</comment>
<dbReference type="GO" id="GO:0016020">
    <property type="term" value="C:membrane"/>
    <property type="evidence" value="ECO:0007669"/>
    <property type="project" value="UniProtKB-SubCell"/>
</dbReference>
<keyword evidence="6 10" id="KW-1133">Transmembrane helix</keyword>
<dbReference type="AlphaFoldDB" id="A0ABD3VFA3"/>
<reference evidence="12 13" key="1">
    <citation type="submission" date="2024-11" db="EMBL/GenBank/DDBJ databases">
        <title>Chromosome-level genome assembly of the freshwater bivalve Anodonta woodiana.</title>
        <authorList>
            <person name="Chen X."/>
        </authorList>
    </citation>
    <scope>NUCLEOTIDE SEQUENCE [LARGE SCALE GENOMIC DNA]</scope>
    <source>
        <strain evidence="12">MN2024</strain>
        <tissue evidence="12">Gills</tissue>
    </source>
</reference>
<dbReference type="PANTHER" id="PTHR24365:SF530">
    <property type="entry name" value="MSTPROX-RELATED"/>
    <property type="match status" value="1"/>
</dbReference>
<name>A0ABD3VFA3_SINWO</name>
<evidence type="ECO:0000256" key="10">
    <source>
        <dbReference type="SAM" id="Phobius"/>
    </source>
</evidence>
<feature type="transmembrane region" description="Helical" evidence="10">
    <location>
        <begin position="7"/>
        <end position="28"/>
    </location>
</feature>
<comment type="subcellular location">
    <subcellularLocation>
        <location evidence="1">Membrane</location>
        <topology evidence="1">Single-pass membrane protein</topology>
    </subcellularLocation>
</comment>
<evidence type="ECO:0000256" key="4">
    <source>
        <dbReference type="ARBA" id="ARBA00022729"/>
    </source>
</evidence>
<dbReference type="SUPFAM" id="SSF52200">
    <property type="entry name" value="Toll/Interleukin receptor TIR domain"/>
    <property type="match status" value="1"/>
</dbReference>
<keyword evidence="5" id="KW-0677">Repeat</keyword>
<evidence type="ECO:0000256" key="2">
    <source>
        <dbReference type="ARBA" id="ARBA00022614"/>
    </source>
</evidence>
<dbReference type="PROSITE" id="PS50104">
    <property type="entry name" value="TIR"/>
    <property type="match status" value="1"/>
</dbReference>
<evidence type="ECO:0000256" key="7">
    <source>
        <dbReference type="ARBA" id="ARBA00023136"/>
    </source>
</evidence>
<keyword evidence="2" id="KW-0433">Leucine-rich repeat</keyword>
<dbReference type="Proteomes" id="UP001634394">
    <property type="component" value="Unassembled WGS sequence"/>
</dbReference>
<dbReference type="Gene3D" id="3.40.50.10140">
    <property type="entry name" value="Toll/interleukin-1 receptor homology (TIR) domain"/>
    <property type="match status" value="1"/>
</dbReference>
<evidence type="ECO:0000256" key="8">
    <source>
        <dbReference type="ARBA" id="ARBA00023170"/>
    </source>
</evidence>
<proteinExistence type="predicted"/>
<keyword evidence="7 10" id="KW-0472">Membrane</keyword>
<dbReference type="InterPro" id="IPR035897">
    <property type="entry name" value="Toll_tir_struct_dom_sf"/>
</dbReference>
<gene>
    <name evidence="12" type="ORF">ACJMK2_010413</name>
</gene>
<sequence>MEKSENSCSIILWTYVLFLSVSIVHISFSCPIGCSCFRESGSLLACVKCVFVAENPDTYKLFPFVLPINTAVVQLQHVVAQDAIAPDLFTRVSFVDLSWHDVQQITINSDSFDSYQVSALSNNSLRGLDLLKVLRVHQEIGSLESGVFLNTPNIETLDLSDNLSLRMVDVIRALRYALPKLKYLDVSRIQRVSGEPLILGREFTEAIRNKPLEVLNISGTTLVSLDDDFNYPSIQVFNLSHNSLLWIPRSPTIDLLPKLREIDISYSSIPVFADMPHTQPFRNPNQCLHCLESSLKCIYAHDIIRRFPIKVIDAFYSIPCESSVIELIDISNINIRWLNVSINLVLLNLQVFIASRNSLGYISPKLLQSFPNLRQLHLERNNLSTMQYFPDFEDIISNNHALESLDLSWNSLSFLPRKIFVSVAALKELKLQGNSIVYFDVEIRDLYHLRILDLSENGLTLISSQVIQELDTIYKRRLNITTLGNTSSTNNSLTSYTRCSGTAFHVQERNDLVINLQGNKFDCSCEHIPFLTWITESQIYFEGKFRHNCGQGFYIQELDKGSVNNLVHSCNHQRRHLVIIVPVIIGGLIIVFVVLIGRCIYRRTLLGQKRKNHDNKHEVQVEDFVPTKYRAFLSFCAMDEDVVKIYFYPIFSRALEEYFGEKDILAFGETCMIPGRKIDLEIERCFSQSDVIIFIVTLDFVKNYWCKFELDHAEHLGKPTIYLVENMVLKQKIPSCLRELKFHTRATWRREENAIKMTPDWEVITRQIIDIATAVRR</sequence>
<evidence type="ECO:0000259" key="11">
    <source>
        <dbReference type="PROSITE" id="PS50104"/>
    </source>
</evidence>
<dbReference type="InterPro" id="IPR003591">
    <property type="entry name" value="Leu-rich_rpt_typical-subtyp"/>
</dbReference>
<dbReference type="Gene3D" id="3.80.10.10">
    <property type="entry name" value="Ribonuclease Inhibitor"/>
    <property type="match status" value="2"/>
</dbReference>
<evidence type="ECO:0000256" key="1">
    <source>
        <dbReference type="ARBA" id="ARBA00004167"/>
    </source>
</evidence>
<evidence type="ECO:0000256" key="9">
    <source>
        <dbReference type="ARBA" id="ARBA00023180"/>
    </source>
</evidence>
<feature type="domain" description="TIR" evidence="11">
    <location>
        <begin position="627"/>
        <end position="777"/>
    </location>
</feature>
<dbReference type="InterPro" id="IPR000157">
    <property type="entry name" value="TIR_dom"/>
</dbReference>
<evidence type="ECO:0000256" key="3">
    <source>
        <dbReference type="ARBA" id="ARBA00022692"/>
    </source>
</evidence>
<evidence type="ECO:0000313" key="13">
    <source>
        <dbReference type="Proteomes" id="UP001634394"/>
    </source>
</evidence>
<organism evidence="12 13">
    <name type="scientific">Sinanodonta woodiana</name>
    <name type="common">Chinese pond mussel</name>
    <name type="synonym">Anodonta woodiana</name>
    <dbReference type="NCBI Taxonomy" id="1069815"/>
    <lineage>
        <taxon>Eukaryota</taxon>
        <taxon>Metazoa</taxon>
        <taxon>Spiralia</taxon>
        <taxon>Lophotrochozoa</taxon>
        <taxon>Mollusca</taxon>
        <taxon>Bivalvia</taxon>
        <taxon>Autobranchia</taxon>
        <taxon>Heteroconchia</taxon>
        <taxon>Palaeoheterodonta</taxon>
        <taxon>Unionida</taxon>
        <taxon>Unionoidea</taxon>
        <taxon>Unionidae</taxon>
        <taxon>Unioninae</taxon>
        <taxon>Sinanodonta</taxon>
    </lineage>
</organism>
<evidence type="ECO:0000313" key="12">
    <source>
        <dbReference type="EMBL" id="KAL3860270.1"/>
    </source>
</evidence>
<evidence type="ECO:0000256" key="6">
    <source>
        <dbReference type="ARBA" id="ARBA00022989"/>
    </source>
</evidence>
<keyword evidence="8" id="KW-0675">Receptor</keyword>
<accession>A0ABD3VFA3</accession>
<keyword evidence="4" id="KW-0732">Signal</keyword>
<dbReference type="SUPFAM" id="SSF52058">
    <property type="entry name" value="L domain-like"/>
    <property type="match status" value="1"/>
</dbReference>
<dbReference type="PROSITE" id="PS51257">
    <property type="entry name" value="PROKAR_LIPOPROTEIN"/>
    <property type="match status" value="1"/>
</dbReference>
<evidence type="ECO:0000256" key="5">
    <source>
        <dbReference type="ARBA" id="ARBA00022737"/>
    </source>
</evidence>
<dbReference type="InterPro" id="IPR032675">
    <property type="entry name" value="LRR_dom_sf"/>
</dbReference>
<feature type="transmembrane region" description="Helical" evidence="10">
    <location>
        <begin position="577"/>
        <end position="601"/>
    </location>
</feature>
<keyword evidence="9" id="KW-0325">Glycoprotein</keyword>
<keyword evidence="13" id="KW-1185">Reference proteome</keyword>
<keyword evidence="3 10" id="KW-0812">Transmembrane</keyword>
<protein>
    <recommendedName>
        <fullName evidence="11">TIR domain-containing protein</fullName>
    </recommendedName>
</protein>
<dbReference type="PANTHER" id="PTHR24365">
    <property type="entry name" value="TOLL-LIKE RECEPTOR"/>
    <property type="match status" value="1"/>
</dbReference>